<gene>
    <name evidence="2" type="ORF">MSPICULIGERA_LOCUS18470</name>
</gene>
<dbReference type="InterPro" id="IPR019422">
    <property type="entry name" value="7TM_GPCR_serpentine_rcpt_Srh"/>
</dbReference>
<dbReference type="Proteomes" id="UP001177023">
    <property type="component" value="Unassembled WGS sequence"/>
</dbReference>
<dbReference type="InterPro" id="IPR053220">
    <property type="entry name" value="Nematode_rcpt-like_serp_H"/>
</dbReference>
<feature type="transmembrane region" description="Helical" evidence="1">
    <location>
        <begin position="24"/>
        <end position="48"/>
    </location>
</feature>
<organism evidence="2 3">
    <name type="scientific">Mesorhabditis spiculigera</name>
    <dbReference type="NCBI Taxonomy" id="96644"/>
    <lineage>
        <taxon>Eukaryota</taxon>
        <taxon>Metazoa</taxon>
        <taxon>Ecdysozoa</taxon>
        <taxon>Nematoda</taxon>
        <taxon>Chromadorea</taxon>
        <taxon>Rhabditida</taxon>
        <taxon>Rhabditina</taxon>
        <taxon>Rhabditomorpha</taxon>
        <taxon>Rhabditoidea</taxon>
        <taxon>Rhabditidae</taxon>
        <taxon>Mesorhabditinae</taxon>
        <taxon>Mesorhabditis</taxon>
    </lineage>
</organism>
<evidence type="ECO:0000256" key="1">
    <source>
        <dbReference type="SAM" id="Phobius"/>
    </source>
</evidence>
<protein>
    <submittedName>
        <fullName evidence="2">Uncharacterized protein</fullName>
    </submittedName>
</protein>
<feature type="transmembrane region" description="Helical" evidence="1">
    <location>
        <begin position="69"/>
        <end position="93"/>
    </location>
</feature>
<dbReference type="AlphaFoldDB" id="A0AA36D5M4"/>
<feature type="non-terminal residue" evidence="2">
    <location>
        <position position="154"/>
    </location>
</feature>
<proteinExistence type="predicted"/>
<name>A0AA36D5M4_9BILA</name>
<keyword evidence="3" id="KW-1185">Reference proteome</keyword>
<accession>A0AA36D5M4</accession>
<comment type="caution">
    <text evidence="2">The sequence shown here is derived from an EMBL/GenBank/DDBJ whole genome shotgun (WGS) entry which is preliminary data.</text>
</comment>
<sequence>MRNYADVFYCDGWQNTPLIPASPVYIVCVLFVTMALKFGFLAFCMMVHSFWLLNNAITMSEKTKKLQRMLIMLLLVQIAVPLCTLMIPWIYYWFVVTQRWIVNPIWNNLFLMIDGVHATASSIAIVLLTKPYKLYLKKKFYLLVYVLEALPLMK</sequence>
<keyword evidence="1" id="KW-0472">Membrane</keyword>
<dbReference type="Pfam" id="PF10318">
    <property type="entry name" value="7TM_GPCR_Srh"/>
    <property type="match status" value="1"/>
</dbReference>
<dbReference type="PANTHER" id="PTHR22941:SF26">
    <property type="entry name" value="SERPENTINE RECEPTOR, CLASS H"/>
    <property type="match status" value="1"/>
</dbReference>
<feature type="transmembrane region" description="Helical" evidence="1">
    <location>
        <begin position="105"/>
        <end position="129"/>
    </location>
</feature>
<dbReference type="PANTHER" id="PTHR22941">
    <property type="entry name" value="SERPENTINE RECEPTOR"/>
    <property type="match status" value="1"/>
</dbReference>
<keyword evidence="1" id="KW-1133">Transmembrane helix</keyword>
<dbReference type="EMBL" id="CATQJA010002659">
    <property type="protein sequence ID" value="CAJ0580272.1"/>
    <property type="molecule type" value="Genomic_DNA"/>
</dbReference>
<evidence type="ECO:0000313" key="3">
    <source>
        <dbReference type="Proteomes" id="UP001177023"/>
    </source>
</evidence>
<keyword evidence="1" id="KW-0812">Transmembrane</keyword>
<reference evidence="2" key="1">
    <citation type="submission" date="2023-06" db="EMBL/GenBank/DDBJ databases">
        <authorList>
            <person name="Delattre M."/>
        </authorList>
    </citation>
    <scope>NUCLEOTIDE SEQUENCE</scope>
    <source>
        <strain evidence="2">AF72</strain>
    </source>
</reference>
<evidence type="ECO:0000313" key="2">
    <source>
        <dbReference type="EMBL" id="CAJ0580272.1"/>
    </source>
</evidence>